<dbReference type="InterPro" id="IPR036156">
    <property type="entry name" value="Beta-gal/glucu_dom_sf"/>
</dbReference>
<evidence type="ECO:0000259" key="6">
    <source>
        <dbReference type="Pfam" id="PF17753"/>
    </source>
</evidence>
<comment type="caution">
    <text evidence="8">The sequence shown here is derived from an EMBL/GenBank/DDBJ whole genome shotgun (WGS) entry which is preliminary data.</text>
</comment>
<protein>
    <recommendedName>
        <fullName evidence="2">beta-mannosidase</fullName>
        <ecNumber evidence="2">3.2.1.25</ecNumber>
    </recommendedName>
</protein>
<dbReference type="Proteomes" id="UP000075346">
    <property type="component" value="Unassembled WGS sequence"/>
</dbReference>
<keyword evidence="3" id="KW-0378">Hydrolase</keyword>
<dbReference type="PANTHER" id="PTHR43730:SF1">
    <property type="entry name" value="BETA-MANNOSIDASE"/>
    <property type="match status" value="1"/>
</dbReference>
<dbReference type="InterPro" id="IPR050887">
    <property type="entry name" value="Beta-mannosidase_GH2"/>
</dbReference>
<dbReference type="Gene3D" id="2.60.120.260">
    <property type="entry name" value="Galactose-binding domain-like"/>
    <property type="match status" value="1"/>
</dbReference>
<dbReference type="Gene3D" id="3.20.20.80">
    <property type="entry name" value="Glycosidases"/>
    <property type="match status" value="1"/>
</dbReference>
<accession>A0A151KU72</accession>
<dbReference type="InterPro" id="IPR054593">
    <property type="entry name" value="Beta-mannosidase-like_N2"/>
</dbReference>
<dbReference type="RefSeq" id="WP_061897813.1">
    <property type="nucleotide sequence ID" value="NZ_LOBR01000081.1"/>
</dbReference>
<dbReference type="Pfam" id="PF22666">
    <property type="entry name" value="Glyco_hydro_2_N2"/>
    <property type="match status" value="1"/>
</dbReference>
<proteinExistence type="predicted"/>
<dbReference type="InterPro" id="IPR013783">
    <property type="entry name" value="Ig-like_fold"/>
</dbReference>
<dbReference type="Pfam" id="PF17753">
    <property type="entry name" value="Ig_mannosidase"/>
    <property type="match status" value="1"/>
</dbReference>
<evidence type="ECO:0000256" key="5">
    <source>
        <dbReference type="ARBA" id="ARBA00023295"/>
    </source>
</evidence>
<evidence type="ECO:0000256" key="1">
    <source>
        <dbReference type="ARBA" id="ARBA00000829"/>
    </source>
</evidence>
<sequence>MSLCSPASEVLSKVSLNGEWRLTSPQRPEISVPMTLPGDNVSALFAAGVIVDPYWGDNEKQVQWIAEVDWHLERTVWVDDAMLASQAIWLSMTRVDTFMTLYINQIEVLTCSNMFARHQVDIRPFLRAGDNHLCAQFYRVDLKAKQRAERLAFPVPSAMGNNQLPHMNLVRKTQCHSGWDWGICLMVSGIYDAIELQVINQTWLKTLSTEQKWLDDGGVKVTLIAEVETTQPIQLYFSLAEQECQIEVQDGGSVQCSFVVSSPQLWWPNGYGEQPLYRAQVRFAEQRLERLIGLRQLQLNRQEDEIGSAMEFVVNGVPIFAKGANWIPLDAMPARETPARYRQRLQSAVDANMNMIRVWGGGQYESELFYLLCDELGLLVWQDMMFACSLYPSHEAFLREVEQEIAYQVPRLREHPSVALWCGDNEVIGAIGWYEESRANRVKYTVNYDRLNRHIEQHVLALDDTRAFWPSSPWNGELDFGDAWHDDNKGDMHFWDVWHSGKSFSAYQAINPRFCSEFGFQSWPSLAEVKAFAPAHDWNITSPTFETHQKNPRGNSIITEMFTRYFRFPSGFEQMLYLSQVQQAMAIKTASEHWRAISPICRGILYWQLNDNWPVSSWSSIEYSGRWKQLHYQAKRFFAPIHVVFSSHTGVLSLHLLNDSRRCSNVSGAVSWMNWQGEVLHSWPLTCQMNANSNQIVWQDRLNLAQSNEGFYYVEVQGEGETIINTWFATHELKKLPMKEACIEVKIDADEITLIANNPAFYVHLECDTSGRFSDSSFTLLPGKAVTIRFLGEDKEAMADSLRVYHLMQN</sequence>
<dbReference type="EC" id="3.2.1.25" evidence="2"/>
<organism evidence="8 9">
    <name type="scientific">Vibrio cidicii</name>
    <dbReference type="NCBI Taxonomy" id="1763883"/>
    <lineage>
        <taxon>Bacteria</taxon>
        <taxon>Pseudomonadati</taxon>
        <taxon>Pseudomonadota</taxon>
        <taxon>Gammaproteobacteria</taxon>
        <taxon>Vibrionales</taxon>
        <taxon>Vibrionaceae</taxon>
        <taxon>Vibrio</taxon>
    </lineage>
</organism>
<dbReference type="SUPFAM" id="SSF49785">
    <property type="entry name" value="Galactose-binding domain-like"/>
    <property type="match status" value="1"/>
</dbReference>
<evidence type="ECO:0000256" key="3">
    <source>
        <dbReference type="ARBA" id="ARBA00022801"/>
    </source>
</evidence>
<evidence type="ECO:0000259" key="7">
    <source>
        <dbReference type="Pfam" id="PF22666"/>
    </source>
</evidence>
<dbReference type="EMBL" id="LOBR01000081">
    <property type="protein sequence ID" value="KYN84487.1"/>
    <property type="molecule type" value="Genomic_DNA"/>
</dbReference>
<feature type="domain" description="Beta-mannosidase Ig-fold" evidence="6">
    <location>
        <begin position="746"/>
        <end position="809"/>
    </location>
</feature>
<name>A0A151KU72_9VIBR</name>
<evidence type="ECO:0000313" key="8">
    <source>
        <dbReference type="EMBL" id="KYN84487.1"/>
    </source>
</evidence>
<evidence type="ECO:0000313" key="9">
    <source>
        <dbReference type="Proteomes" id="UP000075346"/>
    </source>
</evidence>
<dbReference type="FunFam" id="3.20.20.80:FF:000050">
    <property type="entry name" value="Beta-mannosidase B"/>
    <property type="match status" value="1"/>
</dbReference>
<dbReference type="GO" id="GO:0004567">
    <property type="term" value="F:beta-mannosidase activity"/>
    <property type="evidence" value="ECO:0007669"/>
    <property type="project" value="UniProtKB-EC"/>
</dbReference>
<dbReference type="GO" id="GO:0006516">
    <property type="term" value="P:glycoprotein catabolic process"/>
    <property type="evidence" value="ECO:0007669"/>
    <property type="project" value="TreeGrafter"/>
</dbReference>
<dbReference type="Gene3D" id="2.60.40.10">
    <property type="entry name" value="Immunoglobulins"/>
    <property type="match status" value="2"/>
</dbReference>
<keyword evidence="4" id="KW-0325">Glycoprotein</keyword>
<dbReference type="SUPFAM" id="SSF51445">
    <property type="entry name" value="(Trans)glycosidases"/>
    <property type="match status" value="1"/>
</dbReference>
<keyword evidence="5" id="KW-0326">Glycosidase</keyword>
<gene>
    <name evidence="8" type="ORF">ATY37_05440</name>
</gene>
<dbReference type="InterPro" id="IPR008979">
    <property type="entry name" value="Galactose-bd-like_sf"/>
</dbReference>
<dbReference type="SUPFAM" id="SSF49303">
    <property type="entry name" value="beta-Galactosidase/glucuronidase domain"/>
    <property type="match status" value="3"/>
</dbReference>
<reference evidence="9" key="1">
    <citation type="submission" date="2015-12" db="EMBL/GenBank/DDBJ databases">
        <authorList>
            <person name="Shamseldin A."/>
            <person name="Moawad H."/>
            <person name="Abd El-Rahim W.M."/>
            <person name="Sadowsky M.J."/>
        </authorList>
    </citation>
    <scope>NUCLEOTIDE SEQUENCE [LARGE SCALE GENOMIC DNA]</scope>
    <source>
        <strain evidence="9">2538-88</strain>
    </source>
</reference>
<dbReference type="InterPro" id="IPR041625">
    <property type="entry name" value="Beta-mannosidase_Ig"/>
</dbReference>
<feature type="domain" description="Beta-mannosidase-like galactose-binding" evidence="7">
    <location>
        <begin position="20"/>
        <end position="191"/>
    </location>
</feature>
<dbReference type="AlphaFoldDB" id="A0A151KU72"/>
<dbReference type="InterPro" id="IPR017853">
    <property type="entry name" value="GH"/>
</dbReference>
<dbReference type="PANTHER" id="PTHR43730">
    <property type="entry name" value="BETA-MANNOSIDASE"/>
    <property type="match status" value="1"/>
</dbReference>
<evidence type="ECO:0000256" key="4">
    <source>
        <dbReference type="ARBA" id="ARBA00023180"/>
    </source>
</evidence>
<comment type="catalytic activity">
    <reaction evidence="1">
        <text>Hydrolysis of terminal, non-reducing beta-D-mannose residues in beta-D-mannosides.</text>
        <dbReference type="EC" id="3.2.1.25"/>
    </reaction>
</comment>
<evidence type="ECO:0000256" key="2">
    <source>
        <dbReference type="ARBA" id="ARBA00012754"/>
    </source>
</evidence>